<organism evidence="2">
    <name type="scientific">uncultured Caudovirales phage</name>
    <dbReference type="NCBI Taxonomy" id="2100421"/>
    <lineage>
        <taxon>Viruses</taxon>
        <taxon>Duplodnaviria</taxon>
        <taxon>Heunggongvirae</taxon>
        <taxon>Uroviricota</taxon>
        <taxon>Caudoviricetes</taxon>
        <taxon>Peduoviridae</taxon>
        <taxon>Maltschvirus</taxon>
        <taxon>Maltschvirus maltsch</taxon>
    </lineage>
</organism>
<evidence type="ECO:0000313" key="3">
    <source>
        <dbReference type="EMBL" id="CAB4205333.1"/>
    </source>
</evidence>
<sequence length="335" mass="36854">MADGVFDEGLTTDEKAYFESRGEDSAESPAAGEAAPPESPTETALDSASPPDSTEPALDSTEPAPEGDEKSDSVPLWALKEARDRVRAAQAERKQLEEQLSSEREARVRLEERFSVIERANQPPPPEAAPMPDQEMDPLGYEQVRREALEREVDNLKRVVADTKLEGEIGWINTHTAQLTQQFAGKVPDYEEALTYVKERRREQIKLLYPTASDANVEEQVAVEYGNIVRESLERLPNGAIRFRRVPAEAVYQMAKSMGFQTKAPPAAIEEATSAADERVELTRRRAAASTSLSSVSGAEGSGPLDAKRLAQMSEAEFGKLLRDKPDLINKLMGA</sequence>
<accession>A0A6J5REQ0</accession>
<feature type="region of interest" description="Disordered" evidence="1">
    <location>
        <begin position="1"/>
        <end position="106"/>
    </location>
</feature>
<feature type="compositionally biased region" description="Low complexity" evidence="1">
    <location>
        <begin position="27"/>
        <end position="44"/>
    </location>
</feature>
<name>A0A6J5REQ0_9CAUD</name>
<dbReference type="EMBL" id="LR797355">
    <property type="protein sequence ID" value="CAB4205333.1"/>
    <property type="molecule type" value="Genomic_DNA"/>
</dbReference>
<feature type="compositionally biased region" description="Basic and acidic residues" evidence="1">
    <location>
        <begin position="12"/>
        <end position="24"/>
    </location>
</feature>
<protein>
    <submittedName>
        <fullName evidence="2">Uncharacterized protein</fullName>
    </submittedName>
</protein>
<gene>
    <name evidence="2" type="ORF">UFOVP1287_45</name>
    <name evidence="3" type="ORF">UFOVP1408_68</name>
</gene>
<evidence type="ECO:0000313" key="2">
    <source>
        <dbReference type="EMBL" id="CAB4196000.1"/>
    </source>
</evidence>
<reference evidence="2" key="1">
    <citation type="submission" date="2020-05" db="EMBL/GenBank/DDBJ databases">
        <authorList>
            <person name="Chiriac C."/>
            <person name="Salcher M."/>
            <person name="Ghai R."/>
            <person name="Kavagutti S V."/>
        </authorList>
    </citation>
    <scope>NUCLEOTIDE SEQUENCE</scope>
</reference>
<proteinExistence type="predicted"/>
<feature type="region of interest" description="Disordered" evidence="1">
    <location>
        <begin position="115"/>
        <end position="134"/>
    </location>
</feature>
<evidence type="ECO:0000256" key="1">
    <source>
        <dbReference type="SAM" id="MobiDB-lite"/>
    </source>
</evidence>
<feature type="compositionally biased region" description="Basic and acidic residues" evidence="1">
    <location>
        <begin position="80"/>
        <end position="106"/>
    </location>
</feature>
<dbReference type="EMBL" id="LR797239">
    <property type="protein sequence ID" value="CAB4196000.1"/>
    <property type="molecule type" value="Genomic_DNA"/>
</dbReference>